<dbReference type="InterPro" id="IPR021834">
    <property type="entry name" value="DUF3426"/>
</dbReference>
<dbReference type="InterPro" id="IPR011723">
    <property type="entry name" value="Znf/thioredoxin_put"/>
</dbReference>
<evidence type="ECO:0000256" key="1">
    <source>
        <dbReference type="SAM" id="MobiDB-lite"/>
    </source>
</evidence>
<feature type="domain" description="Zinc finger/thioredoxin putative" evidence="3">
    <location>
        <begin position="1"/>
        <end position="36"/>
    </location>
</feature>
<organism evidence="4 5">
    <name type="scientific">Halorhodospira halophila (strain DSM 244 / SL1)</name>
    <name type="common">Ectothiorhodospira halophila (strain DSM 244 / SL1)</name>
    <dbReference type="NCBI Taxonomy" id="349124"/>
    <lineage>
        <taxon>Bacteria</taxon>
        <taxon>Pseudomonadati</taxon>
        <taxon>Pseudomonadota</taxon>
        <taxon>Gammaproteobacteria</taxon>
        <taxon>Chromatiales</taxon>
        <taxon>Ectothiorhodospiraceae</taxon>
        <taxon>Halorhodospira</taxon>
    </lineage>
</organism>
<dbReference type="Pfam" id="PF11906">
    <property type="entry name" value="DUF3426"/>
    <property type="match status" value="1"/>
</dbReference>
<dbReference type="HOGENOM" id="CLU_036053_0_0_6"/>
<feature type="region of interest" description="Disordered" evidence="1">
    <location>
        <begin position="47"/>
        <end position="75"/>
    </location>
</feature>
<reference evidence="4 5" key="2">
    <citation type="journal article" date="2013" name="Stand. Genomic Sci.">
        <title>Complete genome sequence of Halorhodospira halophila SL1.</title>
        <authorList>
            <person name="Challacombe J.F."/>
            <person name="Majid S."/>
            <person name="Deole R."/>
            <person name="Brettin T.S."/>
            <person name="Bruce D."/>
            <person name="Delano S.F."/>
            <person name="Detter J.C."/>
            <person name="Gleasner C.D."/>
            <person name="Han C.S."/>
            <person name="Misra M."/>
            <person name="Reitenga K.G."/>
            <person name="Mikhailova N."/>
            <person name="Woyke T."/>
            <person name="Pitluck S."/>
            <person name="Nolan M."/>
            <person name="Land M.L."/>
            <person name="Saunders E."/>
            <person name="Tapia R."/>
            <person name="Lapidus A."/>
            <person name="Ivanova N."/>
            <person name="Hoff W.D."/>
        </authorList>
    </citation>
    <scope>NUCLEOTIDE SEQUENCE [LARGE SCALE GENOMIC DNA]</scope>
    <source>
        <strain evidence="5">DSM 244 / SL1</strain>
    </source>
</reference>
<proteinExistence type="predicted"/>
<dbReference type="AlphaFoldDB" id="A1WYK4"/>
<dbReference type="KEGG" id="hha:Hhal_2002"/>
<evidence type="ECO:0000313" key="4">
    <source>
        <dbReference type="EMBL" id="ABM62766.1"/>
    </source>
</evidence>
<evidence type="ECO:0000259" key="3">
    <source>
        <dbReference type="Pfam" id="PF13717"/>
    </source>
</evidence>
<keyword evidence="2" id="KW-0812">Transmembrane</keyword>
<dbReference type="EMBL" id="CP000544">
    <property type="protein sequence ID" value="ABM62766.1"/>
    <property type="molecule type" value="Genomic_DNA"/>
</dbReference>
<dbReference type="Pfam" id="PF13717">
    <property type="entry name" value="Zn_ribbon_4"/>
    <property type="match status" value="1"/>
</dbReference>
<evidence type="ECO:0000256" key="2">
    <source>
        <dbReference type="SAM" id="Phobius"/>
    </source>
</evidence>
<feature type="transmembrane region" description="Helical" evidence="2">
    <location>
        <begin position="163"/>
        <end position="183"/>
    </location>
</feature>
<keyword evidence="2" id="KW-0472">Membrane</keyword>
<keyword evidence="2" id="KW-1133">Transmembrane helix</keyword>
<name>A1WYK4_HALHL</name>
<evidence type="ECO:0000313" key="5">
    <source>
        <dbReference type="Proteomes" id="UP000000647"/>
    </source>
</evidence>
<feature type="compositionally biased region" description="Low complexity" evidence="1">
    <location>
        <begin position="112"/>
        <end position="122"/>
    </location>
</feature>
<sequence length="319" mass="34229">MYTQCPGCGTIFALRAWQLRQARGRVTCGLCQTTFDAVQALSEELPGDEAGAADGGQPAASTSASSTEEAEVRIPALGPQMSAIGRLLPGDSDERPVDLRALVGEHPAAEQRAATASEETAGAGRGGAADADWEQVLAELRAEQRPARASAAGGPKKRRGRRWLVAAGVLVLAAALVHGSYLYRGALLELPGTRAWLSAVCTLYDCQLETAASYDVIEVEERWLEPDPRRDDALMLGGVLVHTGERRLPYPEMRLTLRDLDGHVTGERWVRPEDYVADSRLRARLGAGMEPGARVPVELYVAEPDGGAESFSLSFRPVE</sequence>
<gene>
    <name evidence="4" type="ordered locus">Hhal_2002</name>
</gene>
<dbReference type="NCBIfam" id="TIGR02098">
    <property type="entry name" value="MJ0042_CXXC"/>
    <property type="match status" value="1"/>
</dbReference>
<feature type="region of interest" description="Disordered" evidence="1">
    <location>
        <begin position="106"/>
        <end position="128"/>
    </location>
</feature>
<dbReference type="STRING" id="349124.Hhal_2002"/>
<protein>
    <submittedName>
        <fullName evidence="4">MJ0042 family finger-like protein</fullName>
    </submittedName>
</protein>
<dbReference type="Proteomes" id="UP000000647">
    <property type="component" value="Chromosome"/>
</dbReference>
<keyword evidence="5" id="KW-1185">Reference proteome</keyword>
<dbReference type="OrthoDB" id="6717714at2"/>
<reference evidence="5" key="1">
    <citation type="submission" date="2006-12" db="EMBL/GenBank/DDBJ databases">
        <title>Complete sequence of Halorhodospira halophila SL1.</title>
        <authorList>
            <consortium name="US DOE Joint Genome Institute"/>
            <person name="Copeland A."/>
            <person name="Lucas S."/>
            <person name="Lapidus A."/>
            <person name="Barry K."/>
            <person name="Detter J.C."/>
            <person name="Glavina del Rio T."/>
            <person name="Hammon N."/>
            <person name="Israni S."/>
            <person name="Dalin E."/>
            <person name="Tice H."/>
            <person name="Pitluck S."/>
            <person name="Saunders E."/>
            <person name="Brettin T."/>
            <person name="Bruce D."/>
            <person name="Han C."/>
            <person name="Tapia R."/>
            <person name="Schmutz J."/>
            <person name="Larimer F."/>
            <person name="Land M."/>
            <person name="Hauser L."/>
            <person name="Kyrpides N."/>
            <person name="Mikhailova N."/>
            <person name="Hoff W."/>
            <person name="Richardson P."/>
        </authorList>
    </citation>
    <scope>NUCLEOTIDE SEQUENCE [LARGE SCALE GENOMIC DNA]</scope>
    <source>
        <strain evidence="5">DSM 244 / SL1</strain>
    </source>
</reference>
<dbReference type="RefSeq" id="WP_011814788.1">
    <property type="nucleotide sequence ID" value="NC_008789.1"/>
</dbReference>
<accession>A1WYK4</accession>